<feature type="transmembrane region" description="Helical" evidence="6">
    <location>
        <begin position="204"/>
        <end position="223"/>
    </location>
</feature>
<feature type="transmembrane region" description="Helical" evidence="6">
    <location>
        <begin position="328"/>
        <end position="351"/>
    </location>
</feature>
<reference evidence="8" key="1">
    <citation type="submission" date="2022-01" db="EMBL/GenBank/DDBJ databases">
        <title>Draft genome of Methanogenium marinum DSM 15558.</title>
        <authorList>
            <person name="Chen S.-C."/>
            <person name="You Y.-T."/>
        </authorList>
    </citation>
    <scope>NUCLEOTIDE SEQUENCE</scope>
    <source>
        <strain evidence="8">DSM 15558</strain>
    </source>
</reference>
<dbReference type="PROSITE" id="PS50156">
    <property type="entry name" value="SSD"/>
    <property type="match status" value="2"/>
</dbReference>
<evidence type="ECO:0000256" key="4">
    <source>
        <dbReference type="ARBA" id="ARBA00022989"/>
    </source>
</evidence>
<keyword evidence="4 6" id="KW-1133">Transmembrane helix</keyword>
<feature type="transmembrane region" description="Helical" evidence="6">
    <location>
        <begin position="585"/>
        <end position="601"/>
    </location>
</feature>
<comment type="subcellular location">
    <subcellularLocation>
        <location evidence="1">Cell membrane</location>
        <topology evidence="1">Multi-pass membrane protein</topology>
    </subcellularLocation>
</comment>
<feature type="transmembrane region" description="Helical" evidence="6">
    <location>
        <begin position="608"/>
        <end position="627"/>
    </location>
</feature>
<dbReference type="NCBIfam" id="TIGR00921">
    <property type="entry name" value="2A067"/>
    <property type="match status" value="1"/>
</dbReference>
<dbReference type="Proteomes" id="UP001143747">
    <property type="component" value="Unassembled WGS sequence"/>
</dbReference>
<dbReference type="AlphaFoldDB" id="A0A9Q4KQ95"/>
<feature type="transmembrane region" description="Helical" evidence="6">
    <location>
        <begin position="675"/>
        <end position="695"/>
    </location>
</feature>
<name>A0A9Q4KQ95_9EURY</name>
<dbReference type="Gene3D" id="1.20.1640.10">
    <property type="entry name" value="Multidrug efflux transporter AcrB transmembrane domain"/>
    <property type="match status" value="2"/>
</dbReference>
<feature type="domain" description="SSD" evidence="7">
    <location>
        <begin position="623"/>
        <end position="732"/>
    </location>
</feature>
<dbReference type="GO" id="GO:0022857">
    <property type="term" value="F:transmembrane transporter activity"/>
    <property type="evidence" value="ECO:0007669"/>
    <property type="project" value="InterPro"/>
</dbReference>
<evidence type="ECO:0000256" key="6">
    <source>
        <dbReference type="SAM" id="Phobius"/>
    </source>
</evidence>
<feature type="transmembrane region" description="Helical" evidence="6">
    <location>
        <begin position="253"/>
        <end position="273"/>
    </location>
</feature>
<dbReference type="PANTHER" id="PTHR33406">
    <property type="entry name" value="MEMBRANE PROTEIN MJ1562-RELATED"/>
    <property type="match status" value="1"/>
</dbReference>
<feature type="transmembrane region" description="Helical" evidence="6">
    <location>
        <begin position="229"/>
        <end position="246"/>
    </location>
</feature>
<dbReference type="PANTHER" id="PTHR33406:SF13">
    <property type="entry name" value="MEMBRANE PROTEIN YDFJ"/>
    <property type="match status" value="1"/>
</dbReference>
<accession>A0A9Q4KQ95</accession>
<feature type="domain" description="SSD" evidence="7">
    <location>
        <begin position="232"/>
        <end position="353"/>
    </location>
</feature>
<gene>
    <name evidence="8" type="ORF">L0665_06865</name>
</gene>
<evidence type="ECO:0000259" key="7">
    <source>
        <dbReference type="PROSITE" id="PS50156"/>
    </source>
</evidence>
<evidence type="ECO:0000256" key="1">
    <source>
        <dbReference type="ARBA" id="ARBA00004651"/>
    </source>
</evidence>
<dbReference type="InterPro" id="IPR050545">
    <property type="entry name" value="Mycobact_MmpL"/>
</dbReference>
<keyword evidence="3 6" id="KW-0812">Transmembrane</keyword>
<dbReference type="Pfam" id="PF03176">
    <property type="entry name" value="MMPL"/>
    <property type="match status" value="2"/>
</dbReference>
<organism evidence="8 9">
    <name type="scientific">Methanogenium marinum</name>
    <dbReference type="NCBI Taxonomy" id="348610"/>
    <lineage>
        <taxon>Archaea</taxon>
        <taxon>Methanobacteriati</taxon>
        <taxon>Methanobacteriota</taxon>
        <taxon>Stenosarchaea group</taxon>
        <taxon>Methanomicrobia</taxon>
        <taxon>Methanomicrobiales</taxon>
        <taxon>Methanomicrobiaceae</taxon>
        <taxon>Methanogenium</taxon>
    </lineage>
</organism>
<sequence length="749" mass="80252">MQSPFALLANSINHHPKTVAAVVVGVILVMMFFASGVTMKTGTETYVDITSPSGSLIKHYEDTYSSDSIILMFEGDGVYMPQTLDYIQGLSEDIGNEYQVVSVASIIDLVDIYNGGVIPGSETEIKSIVDQHKDVIPGASTTGAMTLMQVVVQPGLSDSASTAALNNVRSVVAAHTPPPGISVTVTGTAAFADEMKTSMGSSTGMLIGLAMLLMIVAMAFLFGHVRYRFLPVLIVMMGVIVSFGVMGATGTGLTMMVMAAFPVMIGIGIDYAIQFQTRLDEEVRKGSIEDAVFTTVTQSGSAVAIAMVATSLGFIALTMAPFPMVVDFGVICVVGVASCYLCALVIVPTFATLVKYRPLEPKPHKSGTGHQVSVMDRYDIVLGKTAGWIANHPVGVLLLVGCIAVIGITLDDKIVINTEEEAMVPPTMPAMVSMNKLGSAMGSTSTIPLVVRSDDIFEPDTLQWMYALTEYEELKHSEITGATSIASILTSMNGGELPQDREQIAALLKLIPETTISRYTDGQMEGVIEFSTEDLDLNNMKALLDEMREDLTWYETDAGTTGVFTGTLVLFGDMIDGITESKSDMNLMGFGLIFAFLLLIYRKATAITPIIPIIMIVGWNAVIMYVLGLEYNILTATLGAMTIGVASEYTILIMERYDEERERGLSCHDAIQMSIQKIGTAITISGLTTVFGFSALTLSEFPIMSNFGLVTVITVAFSLVGAIMVMPAVLAVVSQIQDWFAARKSAKAF</sequence>
<dbReference type="InterPro" id="IPR004869">
    <property type="entry name" value="MMPL_dom"/>
</dbReference>
<dbReference type="InterPro" id="IPR000731">
    <property type="entry name" value="SSD"/>
</dbReference>
<evidence type="ECO:0000256" key="3">
    <source>
        <dbReference type="ARBA" id="ARBA00022692"/>
    </source>
</evidence>
<keyword evidence="5 6" id="KW-0472">Membrane</keyword>
<dbReference type="InterPro" id="IPR001036">
    <property type="entry name" value="Acrflvin-R"/>
</dbReference>
<keyword evidence="2" id="KW-1003">Cell membrane</keyword>
<evidence type="ECO:0000256" key="2">
    <source>
        <dbReference type="ARBA" id="ARBA00022475"/>
    </source>
</evidence>
<protein>
    <submittedName>
        <fullName evidence="8">Hydrophobe/amphiphile efflux-3 (HAE3) family transporter</fullName>
    </submittedName>
</protein>
<dbReference type="EMBL" id="JAKELO010000002">
    <property type="protein sequence ID" value="MDE4908330.1"/>
    <property type="molecule type" value="Genomic_DNA"/>
</dbReference>
<dbReference type="GO" id="GO:0005886">
    <property type="term" value="C:plasma membrane"/>
    <property type="evidence" value="ECO:0007669"/>
    <property type="project" value="UniProtKB-SubCell"/>
</dbReference>
<evidence type="ECO:0000313" key="9">
    <source>
        <dbReference type="Proteomes" id="UP001143747"/>
    </source>
</evidence>
<evidence type="ECO:0000313" key="8">
    <source>
        <dbReference type="EMBL" id="MDE4908330.1"/>
    </source>
</evidence>
<dbReference type="PRINTS" id="PR00702">
    <property type="entry name" value="ACRIFLAVINRP"/>
</dbReference>
<proteinExistence type="predicted"/>
<dbReference type="RefSeq" id="WP_274924962.1">
    <property type="nucleotide sequence ID" value="NZ_JAKELO010000002.1"/>
</dbReference>
<feature type="transmembrane region" description="Helical" evidence="6">
    <location>
        <begin position="293"/>
        <end position="316"/>
    </location>
</feature>
<feature type="transmembrane region" description="Helical" evidence="6">
    <location>
        <begin position="633"/>
        <end position="654"/>
    </location>
</feature>
<dbReference type="SUPFAM" id="SSF82866">
    <property type="entry name" value="Multidrug efflux transporter AcrB transmembrane domain"/>
    <property type="match status" value="2"/>
</dbReference>
<keyword evidence="9" id="KW-1185">Reference proteome</keyword>
<feature type="transmembrane region" description="Helical" evidence="6">
    <location>
        <begin position="707"/>
        <end position="733"/>
    </location>
</feature>
<evidence type="ECO:0000256" key="5">
    <source>
        <dbReference type="ARBA" id="ARBA00023136"/>
    </source>
</evidence>
<feature type="transmembrane region" description="Helical" evidence="6">
    <location>
        <begin position="20"/>
        <end position="39"/>
    </location>
</feature>
<comment type="caution">
    <text evidence="8">The sequence shown here is derived from an EMBL/GenBank/DDBJ whole genome shotgun (WGS) entry which is preliminary data.</text>
</comment>